<reference evidence="8" key="1">
    <citation type="submission" date="2023-03" db="EMBL/GenBank/DDBJ databases">
        <authorList>
            <person name="Julca I."/>
        </authorList>
    </citation>
    <scope>NUCLEOTIDE SEQUENCE</scope>
</reference>
<dbReference type="SUPFAM" id="SSF52540">
    <property type="entry name" value="P-loop containing nucleoside triphosphate hydrolases"/>
    <property type="match status" value="1"/>
</dbReference>
<evidence type="ECO:0000256" key="4">
    <source>
        <dbReference type="ARBA" id="ARBA00022821"/>
    </source>
</evidence>
<keyword evidence="5" id="KW-0067">ATP-binding</keyword>
<dbReference type="AlphaFoldDB" id="A0AAV1EFK7"/>
<evidence type="ECO:0000256" key="3">
    <source>
        <dbReference type="ARBA" id="ARBA00022741"/>
    </source>
</evidence>
<keyword evidence="3" id="KW-0547">Nucleotide-binding</keyword>
<dbReference type="InterPro" id="IPR027417">
    <property type="entry name" value="P-loop_NTPase"/>
</dbReference>
<organism evidence="8 9">
    <name type="scientific">Oldenlandia corymbosa var. corymbosa</name>
    <dbReference type="NCBI Taxonomy" id="529605"/>
    <lineage>
        <taxon>Eukaryota</taxon>
        <taxon>Viridiplantae</taxon>
        <taxon>Streptophyta</taxon>
        <taxon>Embryophyta</taxon>
        <taxon>Tracheophyta</taxon>
        <taxon>Spermatophyta</taxon>
        <taxon>Magnoliopsida</taxon>
        <taxon>eudicotyledons</taxon>
        <taxon>Gunneridae</taxon>
        <taxon>Pentapetalae</taxon>
        <taxon>asterids</taxon>
        <taxon>lamiids</taxon>
        <taxon>Gentianales</taxon>
        <taxon>Rubiaceae</taxon>
        <taxon>Rubioideae</taxon>
        <taxon>Spermacoceae</taxon>
        <taxon>Hedyotis-Oldenlandia complex</taxon>
        <taxon>Oldenlandia</taxon>
    </lineage>
</organism>
<dbReference type="PANTHER" id="PTHR23155">
    <property type="entry name" value="DISEASE RESISTANCE PROTEIN RP"/>
    <property type="match status" value="1"/>
</dbReference>
<evidence type="ECO:0000256" key="1">
    <source>
        <dbReference type="ARBA" id="ARBA00008894"/>
    </source>
</evidence>
<evidence type="ECO:0000259" key="7">
    <source>
        <dbReference type="Pfam" id="PF00931"/>
    </source>
</evidence>
<dbReference type="GO" id="GO:0098542">
    <property type="term" value="P:defense response to other organism"/>
    <property type="evidence" value="ECO:0007669"/>
    <property type="project" value="TreeGrafter"/>
</dbReference>
<dbReference type="GO" id="GO:0005737">
    <property type="term" value="C:cytoplasm"/>
    <property type="evidence" value="ECO:0007669"/>
    <property type="project" value="UniProtKB-SubCell"/>
</dbReference>
<evidence type="ECO:0000313" key="8">
    <source>
        <dbReference type="EMBL" id="CAI9118358.1"/>
    </source>
</evidence>
<dbReference type="PRINTS" id="PR00364">
    <property type="entry name" value="DISEASERSIST"/>
</dbReference>
<dbReference type="InterPro" id="IPR044974">
    <property type="entry name" value="Disease_R_plants"/>
</dbReference>
<keyword evidence="2" id="KW-0433">Leucine-rich repeat</keyword>
<keyword evidence="4" id="KW-0611">Plant defense</keyword>
<feature type="domain" description="NB-ARC" evidence="7">
    <location>
        <begin position="563"/>
        <end position="730"/>
    </location>
</feature>
<keyword evidence="9" id="KW-1185">Reference proteome</keyword>
<dbReference type="Gene3D" id="1.10.8.430">
    <property type="entry name" value="Helical domain of apoptotic protease-activating factors"/>
    <property type="match status" value="1"/>
</dbReference>
<dbReference type="InterPro" id="IPR002182">
    <property type="entry name" value="NB-ARC"/>
</dbReference>
<feature type="region of interest" description="Disordered" evidence="6">
    <location>
        <begin position="1"/>
        <end position="83"/>
    </location>
</feature>
<proteinExistence type="inferred from homology"/>
<dbReference type="Proteomes" id="UP001161247">
    <property type="component" value="Chromosome 9"/>
</dbReference>
<dbReference type="EMBL" id="OX459126">
    <property type="protein sequence ID" value="CAI9118358.1"/>
    <property type="molecule type" value="Genomic_DNA"/>
</dbReference>
<evidence type="ECO:0000256" key="2">
    <source>
        <dbReference type="ARBA" id="ARBA00022614"/>
    </source>
</evidence>
<feature type="compositionally biased region" description="Polar residues" evidence="6">
    <location>
        <begin position="39"/>
        <end position="54"/>
    </location>
</feature>
<dbReference type="InterPro" id="IPR042197">
    <property type="entry name" value="Apaf_helical"/>
</dbReference>
<name>A0AAV1EFK7_OLDCO</name>
<evidence type="ECO:0000256" key="6">
    <source>
        <dbReference type="SAM" id="MobiDB-lite"/>
    </source>
</evidence>
<sequence>MTNEMGNQNTSGIKEEEKAAVEVPEGAQVADFEDEATEEGNNITSEDQTEGSNENAEDLPSPDIPSARDSRAEIQESDEKEPVGGAIELGVAVSGSIEQLSKDWFLLNLLVQSIGEPSDADELMQQDGEFLSCRRLMICPKKLSILLATTYPEVSFARLERFLGFQITVLLLDCYDISLLVAPGNCWSPQQGRKDTGVVGKYLKLCSQRYSKYATDWIVDILCICCHFKFLRILDLECINMKTSFPVWTNAYLPVETRDFGGEWIPGGSLQVLFTMVQLLTQDWRPAKPYNSGAFEGPNWEMNKDEFKELRFLKWVLQNCKDLEEMPLEFAYIATLETIEGQWCRDSVQESAKRIGNETKEIKEDYTVLSLILPDIDKFKKIVLLIPRLLHKVKGITEKLKKVSSQFPVSYFPKACTQGFIDFLGKNIKELLKYDPKSIEPVKNHLKEVQLHLKTSKSFLMKVSDSNVEQGELSHFCDRIRDVAYKLEYIVESFELDGCWQNSLWLYFLLEDLRLVNQQVSKFPGEFFPGKSQNLSQISREMESKDSMYVVNEMVVNLSDEEEVIIERLTRGSLQRHVVSIVGMPGIGKTTFAKRVYNHQIIVHYFHRRAWCNVSLAYSKRQLLLEILSGIHGLTDDIHRMCNEDLQEKLRRCLMKYKYLRVMDDVWDIAAWHDLENSFPNDSNGSRILITSRLQDVAAKIKPDSDPYSISLLSDEESWILLEKKVFRGKPCPEELLLAGKEIAQHCKGLPLAVVAIAGLLQKTEKRQEWWKTLLKSLSSVIIKDPENRWMEILELSYNHLPEYLKSCFLYFGHFS</sequence>
<dbReference type="PANTHER" id="PTHR23155:SF1152">
    <property type="entry name" value="AAA+ ATPASE DOMAIN-CONTAINING PROTEIN"/>
    <property type="match status" value="1"/>
</dbReference>
<gene>
    <name evidence="8" type="ORF">OLC1_LOCUS24247</name>
</gene>
<protein>
    <submittedName>
        <fullName evidence="8">OLC1v1019917C1</fullName>
    </submittedName>
</protein>
<dbReference type="FunFam" id="3.40.50.300:FF:001091">
    <property type="entry name" value="Probable disease resistance protein At1g61300"/>
    <property type="match status" value="1"/>
</dbReference>
<accession>A0AAV1EFK7</accession>
<dbReference type="GO" id="GO:0043531">
    <property type="term" value="F:ADP binding"/>
    <property type="evidence" value="ECO:0007669"/>
    <property type="project" value="InterPro"/>
</dbReference>
<dbReference type="Gene3D" id="3.40.50.300">
    <property type="entry name" value="P-loop containing nucleotide triphosphate hydrolases"/>
    <property type="match status" value="1"/>
</dbReference>
<evidence type="ECO:0000256" key="5">
    <source>
        <dbReference type="ARBA" id="ARBA00022840"/>
    </source>
</evidence>
<comment type="similarity">
    <text evidence="1">Belongs to the disease resistance NB-LRR family.</text>
</comment>
<feature type="compositionally biased region" description="Polar residues" evidence="6">
    <location>
        <begin position="1"/>
        <end position="12"/>
    </location>
</feature>
<dbReference type="Pfam" id="PF00931">
    <property type="entry name" value="NB-ARC"/>
    <property type="match status" value="1"/>
</dbReference>
<evidence type="ECO:0000313" key="9">
    <source>
        <dbReference type="Proteomes" id="UP001161247"/>
    </source>
</evidence>
<dbReference type="GO" id="GO:0005524">
    <property type="term" value="F:ATP binding"/>
    <property type="evidence" value="ECO:0007669"/>
    <property type="project" value="UniProtKB-KW"/>
</dbReference>